<dbReference type="Proteomes" id="UP000001631">
    <property type="component" value="Unassembled WGS sequence"/>
</dbReference>
<gene>
    <name evidence="2" type="ORF">HCBG_05421</name>
</gene>
<dbReference type="RefSeq" id="XP_045286586.1">
    <property type="nucleotide sequence ID" value="XM_045432470.1"/>
</dbReference>
<feature type="region of interest" description="Disordered" evidence="1">
    <location>
        <begin position="55"/>
        <end position="156"/>
    </location>
</feature>
<feature type="compositionally biased region" description="Basic and acidic residues" evidence="1">
    <location>
        <begin position="127"/>
        <end position="149"/>
    </location>
</feature>
<feature type="compositionally biased region" description="Low complexity" evidence="1">
    <location>
        <begin position="99"/>
        <end position="108"/>
    </location>
</feature>
<feature type="compositionally biased region" description="Basic and acidic residues" evidence="1">
    <location>
        <begin position="1"/>
        <end position="34"/>
    </location>
</feature>
<sequence length="156" mass="17445">MAGKLETESRKVVATDKRRERSQWSEEGGTRERSGTNGGALLMLGGWDFDAFRMEQEPADTRRKWPKKIDQNSERKMEGDGQRALWEGTVPRGGERGWARWGGRVGAADGRDGDGDGMRGGGVRRLGRTEKIRRGSERGQDDGRGHVSDESAWWRG</sequence>
<evidence type="ECO:0000313" key="2">
    <source>
        <dbReference type="EMBL" id="EEH06105.1"/>
    </source>
</evidence>
<name>C0NQZ1_AJECG</name>
<accession>C0NQZ1</accession>
<evidence type="ECO:0000256" key="1">
    <source>
        <dbReference type="SAM" id="MobiDB-lite"/>
    </source>
</evidence>
<organism evidence="2 3">
    <name type="scientific">Ajellomyces capsulatus (strain G186AR / H82 / ATCC MYA-2454 / RMSCC 2432)</name>
    <name type="common">Darling's disease fungus</name>
    <name type="synonym">Histoplasma capsulatum</name>
    <dbReference type="NCBI Taxonomy" id="447093"/>
    <lineage>
        <taxon>Eukaryota</taxon>
        <taxon>Fungi</taxon>
        <taxon>Dikarya</taxon>
        <taxon>Ascomycota</taxon>
        <taxon>Pezizomycotina</taxon>
        <taxon>Eurotiomycetes</taxon>
        <taxon>Eurotiomycetidae</taxon>
        <taxon>Onygenales</taxon>
        <taxon>Ajellomycetaceae</taxon>
        <taxon>Histoplasma</taxon>
    </lineage>
</organism>
<dbReference type="HOGENOM" id="CLU_1686057_0_0_1"/>
<feature type="compositionally biased region" description="Basic and acidic residues" evidence="1">
    <location>
        <begin position="55"/>
        <end position="81"/>
    </location>
</feature>
<proteinExistence type="predicted"/>
<protein>
    <submittedName>
        <fullName evidence="2">Uncharacterized protein</fullName>
    </submittedName>
</protein>
<dbReference type="InParanoid" id="C0NQZ1"/>
<dbReference type="GeneID" id="69038437"/>
<evidence type="ECO:0000313" key="3">
    <source>
        <dbReference type="Proteomes" id="UP000001631"/>
    </source>
</evidence>
<reference evidence="2" key="1">
    <citation type="submission" date="2009-02" db="EMBL/GenBank/DDBJ databases">
        <title>The Genome Sequence of Ajellomyces capsulatus strain G186AR.</title>
        <authorList>
            <consortium name="The Broad Institute Genome Sequencing Platform"/>
            <person name="Champion M."/>
            <person name="Cuomo C."/>
            <person name="Ma L.-J."/>
            <person name="Henn M.R."/>
            <person name="Sil A."/>
            <person name="Goldman B."/>
            <person name="Young S.K."/>
            <person name="Kodira C.D."/>
            <person name="Zeng Q."/>
            <person name="Koehrsen M."/>
            <person name="Alvarado L."/>
            <person name="Berlin A."/>
            <person name="Borenstein D."/>
            <person name="Chen Z."/>
            <person name="Engels R."/>
            <person name="Freedman E."/>
            <person name="Gellesch M."/>
            <person name="Goldberg J."/>
            <person name="Griggs A."/>
            <person name="Gujja S."/>
            <person name="Heiman D."/>
            <person name="Hepburn T."/>
            <person name="Howarth C."/>
            <person name="Jen D."/>
            <person name="Larson L."/>
            <person name="Lewis B."/>
            <person name="Mehta T."/>
            <person name="Park D."/>
            <person name="Pearson M."/>
            <person name="Roberts A."/>
            <person name="Saif S."/>
            <person name="Shea T."/>
            <person name="Shenoy N."/>
            <person name="Sisk P."/>
            <person name="Stolte C."/>
            <person name="Sykes S."/>
            <person name="Walk T."/>
            <person name="White J."/>
            <person name="Yandava C."/>
            <person name="Klein B."/>
            <person name="McEwen J.G."/>
            <person name="Puccia R."/>
            <person name="Goldman G.H."/>
            <person name="Felipe M.S."/>
            <person name="Nino-Vega G."/>
            <person name="San-Blas G."/>
            <person name="Taylor J."/>
            <person name="Mendoza L."/>
            <person name="Galagan J."/>
            <person name="Nusbaum C."/>
            <person name="Birren B."/>
        </authorList>
    </citation>
    <scope>NUCLEOTIDE SEQUENCE</scope>
    <source>
        <strain evidence="2">G186AR</strain>
    </source>
</reference>
<dbReference type="EMBL" id="GG663369">
    <property type="protein sequence ID" value="EEH06105.1"/>
    <property type="molecule type" value="Genomic_DNA"/>
</dbReference>
<dbReference type="AlphaFoldDB" id="C0NQZ1"/>
<feature type="region of interest" description="Disordered" evidence="1">
    <location>
        <begin position="1"/>
        <end position="40"/>
    </location>
</feature>
<keyword evidence="3" id="KW-1185">Reference proteome</keyword>